<dbReference type="PANTHER" id="PTHR26451:SF860">
    <property type="entry name" value="ODORANT RECEPTOR-RELATED"/>
    <property type="match status" value="1"/>
</dbReference>
<comment type="subcellular location">
    <subcellularLocation>
        <location evidence="1 14">Cell membrane</location>
        <topology evidence="1 14">Multi-pass membrane protein</topology>
    </subcellularLocation>
</comment>
<dbReference type="PRINTS" id="PR00237">
    <property type="entry name" value="GPCRRHODOPSN"/>
</dbReference>
<evidence type="ECO:0000256" key="10">
    <source>
        <dbReference type="ARBA" id="ARBA00023170"/>
    </source>
</evidence>
<evidence type="ECO:0000313" key="16">
    <source>
        <dbReference type="Ensembl" id="ENSLOCP00000021556.1"/>
    </source>
</evidence>
<evidence type="ECO:0000256" key="12">
    <source>
        <dbReference type="ARBA" id="ARBA00023224"/>
    </source>
</evidence>
<dbReference type="InterPro" id="IPR017452">
    <property type="entry name" value="GPCR_Rhodpsn_7TM"/>
</dbReference>
<dbReference type="PRINTS" id="PR00245">
    <property type="entry name" value="OLFACTORYR"/>
</dbReference>
<dbReference type="PROSITE" id="PS50262">
    <property type="entry name" value="G_PROTEIN_RECEP_F1_2"/>
    <property type="match status" value="1"/>
</dbReference>
<sequence>LMDNLSFYTTLTLSGLNDSRINKYIYFGFTFLGYISIIFVNLTLIVTILLEKSLHEPMYIFVCNLCFNGLYGTAGLYPKLLADFLSDSHVISYSGCLFQIFVIYSSVLCEFTNLTVMAYDRYVAICRPLQYNSIMTSLLIGKLILFTWICPSFSMIITIILTVRLPLCGLYVEKLYCEHWSIVKLSCIPTTYNLVYGYIIIALFLIPVFYVFYSYIRIIAVCRTSQTDQVKFMNTCLPHLLTFTNFLIAMLFDGLYSRYGSKAMSQALRNVMSLEFLIIPPLFNPIIYGLKLHQIR</sequence>
<dbReference type="GO" id="GO:0005549">
    <property type="term" value="F:odorant binding"/>
    <property type="evidence" value="ECO:0000318"/>
    <property type="project" value="GO_Central"/>
</dbReference>
<dbReference type="Gene3D" id="1.20.1070.10">
    <property type="entry name" value="Rhodopsin 7-helix transmembrane proteins"/>
    <property type="match status" value="1"/>
</dbReference>
<dbReference type="InterPro" id="IPR000276">
    <property type="entry name" value="GPCR_Rhodpsn"/>
</dbReference>
<keyword evidence="4 13" id="KW-0812">Transmembrane</keyword>
<dbReference type="EMBL" id="AHAT01003301">
    <property type="status" value="NOT_ANNOTATED_CDS"/>
    <property type="molecule type" value="Genomic_DNA"/>
</dbReference>
<reference evidence="16" key="3">
    <citation type="submission" date="2025-09" db="UniProtKB">
        <authorList>
            <consortium name="Ensembl"/>
        </authorList>
    </citation>
    <scope>IDENTIFICATION</scope>
</reference>
<keyword evidence="11" id="KW-0325">Glycoprotein</keyword>
<feature type="transmembrane region" description="Helical" evidence="14">
    <location>
        <begin position="237"/>
        <end position="259"/>
    </location>
</feature>
<evidence type="ECO:0000256" key="8">
    <source>
        <dbReference type="ARBA" id="ARBA00023136"/>
    </source>
</evidence>
<evidence type="ECO:0000256" key="1">
    <source>
        <dbReference type="ARBA" id="ARBA00004651"/>
    </source>
</evidence>
<evidence type="ECO:0000256" key="7">
    <source>
        <dbReference type="ARBA" id="ARBA00023040"/>
    </source>
</evidence>
<dbReference type="InterPro" id="IPR000725">
    <property type="entry name" value="Olfact_rcpt"/>
</dbReference>
<dbReference type="Proteomes" id="UP000018468">
    <property type="component" value="Linkage group LG3"/>
</dbReference>
<dbReference type="GO" id="GO:0016020">
    <property type="term" value="C:membrane"/>
    <property type="evidence" value="ECO:0000318"/>
    <property type="project" value="GO_Central"/>
</dbReference>
<reference evidence="16" key="2">
    <citation type="submission" date="2025-08" db="UniProtKB">
        <authorList>
            <consortium name="Ensembl"/>
        </authorList>
    </citation>
    <scope>IDENTIFICATION</scope>
</reference>
<evidence type="ECO:0000256" key="14">
    <source>
        <dbReference type="RuleBase" id="RU363047"/>
    </source>
</evidence>
<evidence type="ECO:0000256" key="9">
    <source>
        <dbReference type="ARBA" id="ARBA00023157"/>
    </source>
</evidence>
<dbReference type="Pfam" id="PF13853">
    <property type="entry name" value="7tm_4"/>
    <property type="match status" value="1"/>
</dbReference>
<evidence type="ECO:0000256" key="6">
    <source>
        <dbReference type="ARBA" id="ARBA00022989"/>
    </source>
</evidence>
<feature type="transmembrane region" description="Helical" evidence="14">
    <location>
        <begin position="195"/>
        <end position="216"/>
    </location>
</feature>
<keyword evidence="7 13" id="KW-0297">G-protein coupled receptor</keyword>
<keyword evidence="2 14" id="KW-1003">Cell membrane</keyword>
<feature type="transmembrane region" description="Helical" evidence="14">
    <location>
        <begin position="139"/>
        <end position="163"/>
    </location>
</feature>
<feature type="domain" description="G-protein coupled receptors family 1 profile" evidence="15">
    <location>
        <begin position="40"/>
        <end position="288"/>
    </location>
</feature>
<keyword evidence="10 13" id="KW-0675">Receptor</keyword>
<evidence type="ECO:0000256" key="2">
    <source>
        <dbReference type="ARBA" id="ARBA00022475"/>
    </source>
</evidence>
<reference evidence="17" key="1">
    <citation type="submission" date="2011-12" db="EMBL/GenBank/DDBJ databases">
        <title>The Draft Genome of Lepisosteus oculatus.</title>
        <authorList>
            <consortium name="The Broad Institute Genome Assembly &amp; Analysis Group"/>
            <consortium name="Computational R&amp;D Group"/>
            <consortium name="and Sequencing Platform"/>
            <person name="Di Palma F."/>
            <person name="Alfoldi J."/>
            <person name="Johnson J."/>
            <person name="Berlin A."/>
            <person name="Gnerre S."/>
            <person name="Jaffe D."/>
            <person name="MacCallum I."/>
            <person name="Young S."/>
            <person name="Walker B.J."/>
            <person name="Lander E.S."/>
            <person name="Lindblad-Toh K."/>
        </authorList>
    </citation>
    <scope>NUCLEOTIDE SEQUENCE [LARGE SCALE GENOMIC DNA]</scope>
</reference>
<proteinExistence type="inferred from homology"/>
<feature type="transmembrane region" description="Helical" evidence="14">
    <location>
        <begin position="57"/>
        <end position="77"/>
    </location>
</feature>
<feature type="transmembrane region" description="Helical" evidence="14">
    <location>
        <begin position="271"/>
        <end position="290"/>
    </location>
</feature>
<accession>W5NLP7</accession>
<dbReference type="GO" id="GO:0004984">
    <property type="term" value="F:olfactory receptor activity"/>
    <property type="evidence" value="ECO:0000318"/>
    <property type="project" value="GO_Central"/>
</dbReference>
<dbReference type="GO" id="GO:0004930">
    <property type="term" value="F:G protein-coupled receptor activity"/>
    <property type="evidence" value="ECO:0007669"/>
    <property type="project" value="UniProtKB-KW"/>
</dbReference>
<dbReference type="OMA" id="VECILFC"/>
<dbReference type="SUPFAM" id="SSF81321">
    <property type="entry name" value="Family A G protein-coupled receptor-like"/>
    <property type="match status" value="1"/>
</dbReference>
<keyword evidence="9" id="KW-1015">Disulfide bond</keyword>
<evidence type="ECO:0000256" key="3">
    <source>
        <dbReference type="ARBA" id="ARBA00022606"/>
    </source>
</evidence>
<evidence type="ECO:0000256" key="4">
    <source>
        <dbReference type="ARBA" id="ARBA00022692"/>
    </source>
</evidence>
<keyword evidence="17" id="KW-1185">Reference proteome</keyword>
<dbReference type="GO" id="GO:0050911">
    <property type="term" value="P:detection of chemical stimulus involved in sensory perception of smell"/>
    <property type="evidence" value="ECO:0000318"/>
    <property type="project" value="GO_Central"/>
</dbReference>
<dbReference type="PROSITE" id="PS00237">
    <property type="entry name" value="G_PROTEIN_RECEP_F1_1"/>
    <property type="match status" value="1"/>
</dbReference>
<keyword evidence="12 13" id="KW-0807">Transducer</keyword>
<dbReference type="GO" id="GO:0005886">
    <property type="term" value="C:plasma membrane"/>
    <property type="evidence" value="ECO:0007669"/>
    <property type="project" value="UniProtKB-SubCell"/>
</dbReference>
<dbReference type="Ensembl" id="ENSLOCT00000021593.1">
    <property type="protein sequence ID" value="ENSLOCP00000021556.1"/>
    <property type="gene ID" value="ENSLOCG00000017451.1"/>
</dbReference>
<keyword evidence="6 14" id="KW-1133">Transmembrane helix</keyword>
<organism evidence="16 17">
    <name type="scientific">Lepisosteus oculatus</name>
    <name type="common">Spotted gar</name>
    <dbReference type="NCBI Taxonomy" id="7918"/>
    <lineage>
        <taxon>Eukaryota</taxon>
        <taxon>Metazoa</taxon>
        <taxon>Chordata</taxon>
        <taxon>Craniata</taxon>
        <taxon>Vertebrata</taxon>
        <taxon>Euteleostomi</taxon>
        <taxon>Actinopterygii</taxon>
        <taxon>Neopterygii</taxon>
        <taxon>Holostei</taxon>
        <taxon>Semionotiformes</taxon>
        <taxon>Lepisosteidae</taxon>
        <taxon>Lepisosteus</taxon>
    </lineage>
</organism>
<name>W5NLP7_LEPOC</name>
<feature type="transmembrane region" description="Helical" evidence="14">
    <location>
        <begin position="97"/>
        <end position="119"/>
    </location>
</feature>
<evidence type="ECO:0000259" key="15">
    <source>
        <dbReference type="PROSITE" id="PS50262"/>
    </source>
</evidence>
<dbReference type="InterPro" id="IPR052921">
    <property type="entry name" value="GPCR1_Superfamily_Member"/>
</dbReference>
<evidence type="ECO:0000256" key="11">
    <source>
        <dbReference type="ARBA" id="ARBA00023180"/>
    </source>
</evidence>
<dbReference type="InParanoid" id="W5NLP7"/>
<dbReference type="HOGENOM" id="CLU_012526_0_1_1"/>
<comment type="similarity">
    <text evidence="13">Belongs to the G-protein coupled receptor 1 family.</text>
</comment>
<keyword evidence="5 14" id="KW-0552">Olfaction</keyword>
<dbReference type="AlphaFoldDB" id="W5NLP7"/>
<evidence type="ECO:0000256" key="13">
    <source>
        <dbReference type="RuleBase" id="RU000688"/>
    </source>
</evidence>
<evidence type="ECO:0000313" key="17">
    <source>
        <dbReference type="Proteomes" id="UP000018468"/>
    </source>
</evidence>
<dbReference type="GeneTree" id="ENSGT00950000183023"/>
<feature type="transmembrane region" description="Helical" evidence="14">
    <location>
        <begin position="24"/>
        <end position="50"/>
    </location>
</feature>
<dbReference type="FunFam" id="1.20.1070.10:FF:000024">
    <property type="entry name" value="Olfactory receptor"/>
    <property type="match status" value="1"/>
</dbReference>
<keyword evidence="3 14" id="KW-0716">Sensory transduction</keyword>
<protein>
    <recommendedName>
        <fullName evidence="14">Olfactory receptor</fullName>
    </recommendedName>
</protein>
<keyword evidence="8 14" id="KW-0472">Membrane</keyword>
<evidence type="ECO:0000256" key="5">
    <source>
        <dbReference type="ARBA" id="ARBA00022725"/>
    </source>
</evidence>
<dbReference type="PANTHER" id="PTHR26451">
    <property type="entry name" value="G_PROTEIN_RECEP_F1_2 DOMAIN-CONTAINING PROTEIN"/>
    <property type="match status" value="1"/>
</dbReference>